<comment type="catalytic activity">
    <reaction evidence="12">
        <text>L-isoleucine + 2-oxoglutarate = (S)-3-methyl-2-oxopentanoate + L-glutamate</text>
        <dbReference type="Rhea" id="RHEA:24801"/>
        <dbReference type="ChEBI" id="CHEBI:16810"/>
        <dbReference type="ChEBI" id="CHEBI:29985"/>
        <dbReference type="ChEBI" id="CHEBI:35146"/>
        <dbReference type="ChEBI" id="CHEBI:58045"/>
        <dbReference type="EC" id="2.6.1.42"/>
    </reaction>
</comment>
<dbReference type="InterPro" id="IPR043131">
    <property type="entry name" value="BCAT-like_N"/>
</dbReference>
<dbReference type="InterPro" id="IPR036038">
    <property type="entry name" value="Aminotransferase-like"/>
</dbReference>
<accession>A0A068STZ4</accession>
<name>A0A068STZ4_NEOGA</name>
<dbReference type="eggNOG" id="COG0115">
    <property type="taxonomic scope" value="Bacteria"/>
</dbReference>
<evidence type="ECO:0000256" key="6">
    <source>
        <dbReference type="ARBA" id="ARBA00009320"/>
    </source>
</evidence>
<evidence type="ECO:0000256" key="1">
    <source>
        <dbReference type="ARBA" id="ARBA00001933"/>
    </source>
</evidence>
<dbReference type="GO" id="GO:0009082">
    <property type="term" value="P:branched-chain amino acid biosynthetic process"/>
    <property type="evidence" value="ECO:0007669"/>
    <property type="project" value="UniProtKB-KW"/>
</dbReference>
<dbReference type="GO" id="GO:0016829">
    <property type="term" value="F:lyase activity"/>
    <property type="evidence" value="ECO:0007669"/>
    <property type="project" value="UniProtKB-KW"/>
</dbReference>
<evidence type="ECO:0000313" key="16">
    <source>
        <dbReference type="EMBL" id="CDN49231.1"/>
    </source>
</evidence>
<comment type="pathway">
    <text evidence="3">Amino-acid biosynthesis; L-isoleucine biosynthesis; L-isoleucine from 2-oxobutanoate: step 4/4.</text>
</comment>
<comment type="similarity">
    <text evidence="6 14">Belongs to the class-IV pyridoxal-phosphate-dependent aminotransferase family.</text>
</comment>
<evidence type="ECO:0000256" key="12">
    <source>
        <dbReference type="ARBA" id="ARBA00048798"/>
    </source>
</evidence>
<dbReference type="KEGG" id="ngg:RG540_CH30660"/>
<dbReference type="PATRIC" id="fig|1028800.3.peg.3108"/>
<dbReference type="Gene3D" id="3.30.470.10">
    <property type="match status" value="1"/>
</dbReference>
<dbReference type="InterPro" id="IPR018300">
    <property type="entry name" value="Aminotrans_IV_CS"/>
</dbReference>
<evidence type="ECO:0000256" key="2">
    <source>
        <dbReference type="ARBA" id="ARBA00003109"/>
    </source>
</evidence>
<dbReference type="AlphaFoldDB" id="A0A068STZ4"/>
<keyword evidence="9 15" id="KW-0663">Pyridoxal phosphate</keyword>
<evidence type="ECO:0000256" key="13">
    <source>
        <dbReference type="ARBA" id="ARBA00049229"/>
    </source>
</evidence>
<dbReference type="InterPro" id="IPR043132">
    <property type="entry name" value="BCAT-like_C"/>
</dbReference>
<evidence type="ECO:0000256" key="3">
    <source>
        <dbReference type="ARBA" id="ARBA00004824"/>
    </source>
</evidence>
<keyword evidence="16" id="KW-0456">Lyase</keyword>
<comment type="catalytic activity">
    <reaction evidence="11">
        <text>L-valine + 2-oxoglutarate = 3-methyl-2-oxobutanoate + L-glutamate</text>
        <dbReference type="Rhea" id="RHEA:24813"/>
        <dbReference type="ChEBI" id="CHEBI:11851"/>
        <dbReference type="ChEBI" id="CHEBI:16810"/>
        <dbReference type="ChEBI" id="CHEBI:29985"/>
        <dbReference type="ChEBI" id="CHEBI:57762"/>
        <dbReference type="EC" id="2.6.1.42"/>
    </reaction>
</comment>
<evidence type="ECO:0000256" key="14">
    <source>
        <dbReference type="RuleBase" id="RU004106"/>
    </source>
</evidence>
<keyword evidence="17" id="KW-1185">Reference proteome</keyword>
<keyword evidence="10" id="KW-0028">Amino-acid biosynthesis</keyword>
<organism evidence="16 17">
    <name type="scientific">Neorhizobium galegae bv. orientalis str. HAMBI 540</name>
    <dbReference type="NCBI Taxonomy" id="1028800"/>
    <lineage>
        <taxon>Bacteria</taxon>
        <taxon>Pseudomonadati</taxon>
        <taxon>Pseudomonadota</taxon>
        <taxon>Alphaproteobacteria</taxon>
        <taxon>Hyphomicrobiales</taxon>
        <taxon>Rhizobiaceae</taxon>
        <taxon>Rhizobium/Agrobacterium group</taxon>
        <taxon>Neorhizobium</taxon>
    </lineage>
</organism>
<sequence>MDFSLIETMRWEPGNGLLRVDQHLRRLSRSADALGFRQPPADTLKQLQTATAASETPLRVRLVMTYRGKIEITATPFTPLPADTLWRIRVARTTLPSDDPTYRHKTSRRELYEAARAEFTPEEADEVLLLNERGEVCEGTITNVFVEQPDGSLLTPALSSGLLPGILRADLIREGRAKSQVLRLADLDNRRFFVGNSLRGLIPAELVAQAARLETPAEAPRPTARAVKMARAGR</sequence>
<comment type="cofactor">
    <cofactor evidence="1 15">
        <name>pyridoxal 5'-phosphate</name>
        <dbReference type="ChEBI" id="CHEBI:597326"/>
    </cofactor>
</comment>
<evidence type="ECO:0000256" key="8">
    <source>
        <dbReference type="ARBA" id="ARBA00014472"/>
    </source>
</evidence>
<dbReference type="GeneID" id="24256597"/>
<dbReference type="PROSITE" id="PS00770">
    <property type="entry name" value="AA_TRANSFER_CLASS_4"/>
    <property type="match status" value="1"/>
</dbReference>
<keyword evidence="16" id="KW-0032">Aminotransferase</keyword>
<comment type="pathway">
    <text evidence="4">Amino-acid biosynthesis; L-valine biosynthesis; L-valine from pyruvate: step 4/4.</text>
</comment>
<dbReference type="RefSeq" id="WP_038589453.1">
    <property type="nucleotide sequence ID" value="NZ_HG938353.1"/>
</dbReference>
<evidence type="ECO:0000256" key="11">
    <source>
        <dbReference type="ARBA" id="ARBA00048212"/>
    </source>
</evidence>
<dbReference type="EMBL" id="HG938353">
    <property type="protein sequence ID" value="CDN49231.1"/>
    <property type="molecule type" value="Genomic_DNA"/>
</dbReference>
<dbReference type="PANTHER" id="PTHR42743">
    <property type="entry name" value="AMINO-ACID AMINOTRANSFERASE"/>
    <property type="match status" value="1"/>
</dbReference>
<protein>
    <recommendedName>
        <fullName evidence="8">Probable branched-chain-amino-acid aminotransferase</fullName>
        <ecNumber evidence="7">2.6.1.42</ecNumber>
    </recommendedName>
</protein>
<comment type="catalytic activity">
    <reaction evidence="13">
        <text>L-leucine + 2-oxoglutarate = 4-methyl-2-oxopentanoate + L-glutamate</text>
        <dbReference type="Rhea" id="RHEA:18321"/>
        <dbReference type="ChEBI" id="CHEBI:16810"/>
        <dbReference type="ChEBI" id="CHEBI:17865"/>
        <dbReference type="ChEBI" id="CHEBI:29985"/>
        <dbReference type="ChEBI" id="CHEBI:57427"/>
        <dbReference type="EC" id="2.6.1.42"/>
    </reaction>
</comment>
<evidence type="ECO:0000256" key="9">
    <source>
        <dbReference type="ARBA" id="ARBA00022898"/>
    </source>
</evidence>
<dbReference type="PANTHER" id="PTHR42743:SF11">
    <property type="entry name" value="AMINODEOXYCHORISMATE LYASE"/>
    <property type="match status" value="1"/>
</dbReference>
<dbReference type="InterPro" id="IPR050571">
    <property type="entry name" value="Class-IV_PLP-Dep_Aminotrnsfr"/>
</dbReference>
<evidence type="ECO:0000313" key="17">
    <source>
        <dbReference type="Proteomes" id="UP000028181"/>
    </source>
</evidence>
<dbReference type="InterPro" id="IPR001544">
    <property type="entry name" value="Aminotrans_IV"/>
</dbReference>
<evidence type="ECO:0000256" key="15">
    <source>
        <dbReference type="RuleBase" id="RU004516"/>
    </source>
</evidence>
<gene>
    <name evidence="16" type="ORF">RG540_CH30660</name>
</gene>
<evidence type="ECO:0000256" key="4">
    <source>
        <dbReference type="ARBA" id="ARBA00004931"/>
    </source>
</evidence>
<keyword evidence="10" id="KW-0100">Branched-chain amino acid biosynthesis</keyword>
<dbReference type="GO" id="GO:0004084">
    <property type="term" value="F:branched-chain-amino-acid transaminase activity"/>
    <property type="evidence" value="ECO:0007669"/>
    <property type="project" value="UniProtKB-EC"/>
</dbReference>
<reference evidence="17" key="1">
    <citation type="journal article" date="2014" name="BMC Genomics">
        <title>Genome sequencing of two Neorhizobium galegae strains reveals a noeT gene responsible for the unusual acetylation of the nodulation factors.</title>
        <authorList>
            <person name="Osterman J."/>
            <person name="Marsh J."/>
            <person name="Laine P.K."/>
            <person name="Zeng Z."/>
            <person name="Alatalo E."/>
            <person name="Sullivan J.T."/>
            <person name="Young J.P."/>
            <person name="Thomas-Oates J."/>
            <person name="Paulin L."/>
            <person name="Lindstrom K."/>
        </authorList>
    </citation>
    <scope>NUCLEOTIDE SEQUENCE [LARGE SCALE GENOMIC DNA]</scope>
    <source>
        <strain evidence="17">HAMBI 540</strain>
    </source>
</reference>
<dbReference type="OrthoDB" id="9809239at2"/>
<dbReference type="Pfam" id="PF01063">
    <property type="entry name" value="Aminotran_4"/>
    <property type="match status" value="1"/>
</dbReference>
<dbReference type="Gene3D" id="3.20.10.10">
    <property type="entry name" value="D-amino Acid Aminotransferase, subunit A, domain 2"/>
    <property type="match status" value="1"/>
</dbReference>
<dbReference type="SUPFAM" id="SSF56752">
    <property type="entry name" value="D-aminoacid aminotransferase-like PLP-dependent enzymes"/>
    <property type="match status" value="1"/>
</dbReference>
<keyword evidence="16" id="KW-0808">Transferase</keyword>
<evidence type="ECO:0000256" key="10">
    <source>
        <dbReference type="ARBA" id="ARBA00023304"/>
    </source>
</evidence>
<comment type="pathway">
    <text evidence="5">Amino-acid biosynthesis; L-leucine biosynthesis; L-leucine from 3-methyl-2-oxobutanoate: step 4/4.</text>
</comment>
<dbReference type="EC" id="2.6.1.42" evidence="7"/>
<dbReference type="NCBIfam" id="NF005729">
    <property type="entry name" value="PRK07546.1-3"/>
    <property type="match status" value="1"/>
</dbReference>
<dbReference type="NCBIfam" id="NF005731">
    <property type="entry name" value="PRK07546.1-5"/>
    <property type="match status" value="1"/>
</dbReference>
<dbReference type="Proteomes" id="UP000028181">
    <property type="component" value="Chromosome I"/>
</dbReference>
<proteinExistence type="inferred from homology"/>
<dbReference type="HOGENOM" id="CLU_020844_6_1_5"/>
<evidence type="ECO:0000256" key="5">
    <source>
        <dbReference type="ARBA" id="ARBA00005072"/>
    </source>
</evidence>
<evidence type="ECO:0000256" key="7">
    <source>
        <dbReference type="ARBA" id="ARBA00013053"/>
    </source>
</evidence>
<comment type="function">
    <text evidence="2">Acts on leucine, isoleucine and valine.</text>
</comment>